<keyword evidence="2" id="KW-0349">Heme</keyword>
<evidence type="ECO:0000256" key="4">
    <source>
        <dbReference type="ARBA" id="ARBA00023002"/>
    </source>
</evidence>
<protein>
    <submittedName>
        <fullName evidence="8">Precorrin-3B synthase</fullName>
    </submittedName>
</protein>
<dbReference type="InterPro" id="IPR036136">
    <property type="entry name" value="Nit/Sulf_reduc_fer-like_dom_sf"/>
</dbReference>
<organism evidence="8 9">
    <name type="scientific">Pleomorphomonas diazotrophica</name>
    <dbReference type="NCBI Taxonomy" id="1166257"/>
    <lineage>
        <taxon>Bacteria</taxon>
        <taxon>Pseudomonadati</taxon>
        <taxon>Pseudomonadota</taxon>
        <taxon>Alphaproteobacteria</taxon>
        <taxon>Hyphomicrobiales</taxon>
        <taxon>Pleomorphomonadaceae</taxon>
        <taxon>Pleomorphomonas</taxon>
    </lineage>
</organism>
<evidence type="ECO:0000256" key="5">
    <source>
        <dbReference type="ARBA" id="ARBA00023004"/>
    </source>
</evidence>
<keyword evidence="1" id="KW-0004">4Fe-4S</keyword>
<dbReference type="GO" id="GO:0046872">
    <property type="term" value="F:metal ion binding"/>
    <property type="evidence" value="ECO:0007669"/>
    <property type="project" value="UniProtKB-KW"/>
</dbReference>
<dbReference type="Gene3D" id="3.90.480.10">
    <property type="entry name" value="Sulfite Reductase Hemoprotein,Domain 2"/>
    <property type="match status" value="1"/>
</dbReference>
<reference evidence="8 9" key="1">
    <citation type="submission" date="2017-12" db="EMBL/GenBank/DDBJ databases">
        <title>Anaerobic carbon monoxide metabolism by Pleomorphomonas carboxyditropha sp. nov., a new mesophilic hydrogenogenic carboxidotroph.</title>
        <authorList>
            <person name="Esquivel-Elizondo S."/>
            <person name="Krajmalnik-Brown R."/>
        </authorList>
    </citation>
    <scope>NUCLEOTIDE SEQUENCE [LARGE SCALE GENOMIC DNA]</scope>
    <source>
        <strain evidence="8 9">R5-392</strain>
    </source>
</reference>
<dbReference type="AlphaFoldDB" id="A0A1I4SUW3"/>
<dbReference type="InterPro" id="IPR005117">
    <property type="entry name" value="NiRdtase/SiRdtase_haem-b_fer"/>
</dbReference>
<evidence type="ECO:0000256" key="2">
    <source>
        <dbReference type="ARBA" id="ARBA00022617"/>
    </source>
</evidence>
<feature type="domain" description="Nitrite/Sulfite reductase ferredoxin-like" evidence="7">
    <location>
        <begin position="16"/>
        <end position="81"/>
    </location>
</feature>
<gene>
    <name evidence="8" type="primary">cobG</name>
    <name evidence="8" type="ORF">CXZ10_14200</name>
</gene>
<dbReference type="Proteomes" id="UP000233491">
    <property type="component" value="Unassembled WGS sequence"/>
</dbReference>
<dbReference type="EMBL" id="PJNW01000011">
    <property type="protein sequence ID" value="PKR88547.1"/>
    <property type="molecule type" value="Genomic_DNA"/>
</dbReference>
<evidence type="ECO:0000256" key="1">
    <source>
        <dbReference type="ARBA" id="ARBA00022485"/>
    </source>
</evidence>
<keyword evidence="9" id="KW-1185">Reference proteome</keyword>
<dbReference type="Pfam" id="PF03460">
    <property type="entry name" value="NIR_SIR_ferr"/>
    <property type="match status" value="2"/>
</dbReference>
<dbReference type="InterPro" id="IPR012798">
    <property type="entry name" value="Cbl_synth_CobG-like"/>
</dbReference>
<dbReference type="Gene3D" id="3.30.413.10">
    <property type="entry name" value="Sulfite Reductase Hemoprotein, domain 1"/>
    <property type="match status" value="2"/>
</dbReference>
<evidence type="ECO:0000259" key="7">
    <source>
        <dbReference type="Pfam" id="PF03460"/>
    </source>
</evidence>
<name>A0A1I4SUW3_9HYPH</name>
<keyword evidence="6" id="KW-0411">Iron-sulfur</keyword>
<dbReference type="GO" id="GO:0051539">
    <property type="term" value="F:4 iron, 4 sulfur cluster binding"/>
    <property type="evidence" value="ECO:0007669"/>
    <property type="project" value="UniProtKB-KW"/>
</dbReference>
<keyword evidence="4" id="KW-0560">Oxidoreductase</keyword>
<dbReference type="SUPFAM" id="SSF55124">
    <property type="entry name" value="Nitrite/Sulfite reductase N-terminal domain-like"/>
    <property type="match status" value="2"/>
</dbReference>
<keyword evidence="3" id="KW-0479">Metal-binding</keyword>
<dbReference type="InterPro" id="IPR051329">
    <property type="entry name" value="NIR_SIR_4Fe-4S"/>
</dbReference>
<dbReference type="InterPro" id="IPR045854">
    <property type="entry name" value="NO2/SO3_Rdtase_4Fe4S_sf"/>
</dbReference>
<accession>A0A1I4SUW3</accession>
<feature type="domain" description="Nitrite/Sulfite reductase ferredoxin-like" evidence="7">
    <location>
        <begin position="249"/>
        <end position="298"/>
    </location>
</feature>
<proteinExistence type="predicted"/>
<dbReference type="GO" id="GO:0016491">
    <property type="term" value="F:oxidoreductase activity"/>
    <property type="evidence" value="ECO:0007669"/>
    <property type="project" value="UniProtKB-KW"/>
</dbReference>
<evidence type="ECO:0000256" key="6">
    <source>
        <dbReference type="ARBA" id="ARBA00023014"/>
    </source>
</evidence>
<evidence type="ECO:0000256" key="3">
    <source>
        <dbReference type="ARBA" id="ARBA00022723"/>
    </source>
</evidence>
<comment type="caution">
    <text evidence="8">The sequence shown here is derived from an EMBL/GenBank/DDBJ whole genome shotgun (WGS) entry which is preliminary data.</text>
</comment>
<keyword evidence="5" id="KW-0408">Iron</keyword>
<evidence type="ECO:0000313" key="8">
    <source>
        <dbReference type="EMBL" id="PKR88547.1"/>
    </source>
</evidence>
<dbReference type="PANTHER" id="PTHR32439:SF9">
    <property type="entry name" value="BLR3264 PROTEIN"/>
    <property type="match status" value="1"/>
</dbReference>
<evidence type="ECO:0000313" key="9">
    <source>
        <dbReference type="Proteomes" id="UP000233491"/>
    </source>
</evidence>
<sequence>MNEPLIRGWCPGARRPMQSGDGLILRLRITGGRFALGLAHTVAEIARRYGNGELDLGRRGGLQLRGVRNDDYAAVETELAMLGLIDADADAEAVRNVVASPLSDLDEMAQGDAFLLAKQLEAALVADESLRQLPGKFGFSIDDGGRFGLSDVSTDIRLSFLQDGVALSLNGDARAIVVRTEDAVAGALRLAHAFLDLASRIDPPPRRMATLVGHVGPEAIFAAAGLGREGVTLAARSDAAPLIGAFPTHVGIGLPFGRLTANQLHLLADTAASDLRLTPFRAVLLPGVPADVLPRLAEAGFATASDDPLLAVAACPGAPACASATIETRDLARRLARLKPAARGIWLHVSGCEKSCASSAAHAVTLVGRDGGLDLVLDGRPTDPPRHAGLTPEAVEALIRSGTVEK</sequence>
<dbReference type="PANTHER" id="PTHR32439">
    <property type="entry name" value="FERREDOXIN--NITRITE REDUCTASE, CHLOROPLASTIC"/>
    <property type="match status" value="1"/>
</dbReference>
<dbReference type="OrthoDB" id="7459360at2"/>
<dbReference type="SUPFAM" id="SSF56014">
    <property type="entry name" value="Nitrite and sulphite reductase 4Fe-4S domain-like"/>
    <property type="match status" value="2"/>
</dbReference>
<dbReference type="NCBIfam" id="TIGR02435">
    <property type="entry name" value="CobG"/>
    <property type="match status" value="1"/>
</dbReference>
<dbReference type="RefSeq" id="WP_101290000.1">
    <property type="nucleotide sequence ID" value="NZ_FOUQ01000004.1"/>
</dbReference>